<accession>A0ABV3XVE2</accession>
<feature type="domain" description="Lipid/polyisoprenoid-binding YceI-like" evidence="1">
    <location>
        <begin position="1"/>
        <end position="140"/>
    </location>
</feature>
<dbReference type="InterPro" id="IPR007372">
    <property type="entry name" value="Lipid/polyisoprenoid-bd_YceI"/>
</dbReference>
<protein>
    <submittedName>
        <fullName evidence="2">Polyisoprenoid-binding protein YceI</fullName>
    </submittedName>
</protein>
<dbReference type="InterPro" id="IPR036761">
    <property type="entry name" value="TTHA0802/YceI-like_sf"/>
</dbReference>
<dbReference type="Pfam" id="PF04264">
    <property type="entry name" value="YceI"/>
    <property type="match status" value="1"/>
</dbReference>
<proteinExistence type="predicted"/>
<dbReference type="Proteomes" id="UP001560019">
    <property type="component" value="Unassembled WGS sequence"/>
</dbReference>
<dbReference type="SMART" id="SM00867">
    <property type="entry name" value="YceI"/>
    <property type="match status" value="1"/>
</dbReference>
<comment type="caution">
    <text evidence="2">The sequence shown here is derived from an EMBL/GenBank/DDBJ whole genome shotgun (WGS) entry which is preliminary data.</text>
</comment>
<dbReference type="EMBL" id="JBEHHI010000002">
    <property type="protein sequence ID" value="MEX5729299.1"/>
    <property type="molecule type" value="Genomic_DNA"/>
</dbReference>
<evidence type="ECO:0000259" key="1">
    <source>
        <dbReference type="SMART" id="SM00867"/>
    </source>
</evidence>
<gene>
    <name evidence="2" type="ORF">Ga0609869_002652</name>
</gene>
<name>A0ABV3XVE2_9RHOB</name>
<evidence type="ECO:0000313" key="3">
    <source>
        <dbReference type="Proteomes" id="UP001560019"/>
    </source>
</evidence>
<dbReference type="SUPFAM" id="SSF101874">
    <property type="entry name" value="YceI-like"/>
    <property type="match status" value="1"/>
</dbReference>
<dbReference type="Gene3D" id="2.40.128.110">
    <property type="entry name" value="Lipid/polyisoprenoid-binding, YceI-like"/>
    <property type="match status" value="1"/>
</dbReference>
<organism evidence="2 3">
    <name type="scientific">Rhodovulum iodosum</name>
    <dbReference type="NCBI Taxonomy" id="68291"/>
    <lineage>
        <taxon>Bacteria</taxon>
        <taxon>Pseudomonadati</taxon>
        <taxon>Pseudomonadota</taxon>
        <taxon>Alphaproteobacteria</taxon>
        <taxon>Rhodobacterales</taxon>
        <taxon>Paracoccaceae</taxon>
        <taxon>Rhodovulum</taxon>
    </lineage>
</organism>
<dbReference type="PANTHER" id="PTHR34406:SF1">
    <property type="entry name" value="PROTEIN YCEI"/>
    <property type="match status" value="1"/>
</dbReference>
<reference evidence="2 3" key="1">
    <citation type="submission" date="2024-06" db="EMBL/GenBank/DDBJ databases">
        <title>Genome of Rhodovulum iodosum, a marine photoferrotroph.</title>
        <authorList>
            <person name="Bianchini G."/>
            <person name="Nikeleit V."/>
            <person name="Kappler A."/>
            <person name="Bryce C."/>
            <person name="Sanchez-Baracaldo P."/>
        </authorList>
    </citation>
    <scope>NUCLEOTIDE SEQUENCE [LARGE SCALE GENOMIC DNA]</scope>
    <source>
        <strain evidence="2 3">UT/N1</strain>
    </source>
</reference>
<evidence type="ECO:0000313" key="2">
    <source>
        <dbReference type="EMBL" id="MEX5729299.1"/>
    </source>
</evidence>
<dbReference type="PANTHER" id="PTHR34406">
    <property type="entry name" value="PROTEIN YCEI"/>
    <property type="match status" value="1"/>
</dbReference>
<sequence>MFSGGEGEIVFDRAAPEQSSVSVAFPETSMFTGWQARFEHLMSEDFFGASPDENVTYTSTGIEVTGDETALIIGEFTLNGVTRPVVLDARLTQQGMHPMAEKPWAGFFATTTLKHSDFGLGAYVPAVSDEVELRISIEAMRDEPSDS</sequence>
<keyword evidence="3" id="KW-1185">Reference proteome</keyword>